<dbReference type="FunCoup" id="A0A0C3E2B4">
    <property type="interactions" value="138"/>
</dbReference>
<keyword evidence="11 13" id="KW-0472">Membrane</keyword>
<dbReference type="FunFam" id="3.40.50.300:FF:000450">
    <property type="entry name" value="ABC transporter C family member 2"/>
    <property type="match status" value="1"/>
</dbReference>
<dbReference type="InterPro" id="IPR003593">
    <property type="entry name" value="AAA+_ATPase"/>
</dbReference>
<comment type="subcellular location">
    <subcellularLocation>
        <location evidence="1">Vacuole membrane</location>
        <topology evidence="1">Multi-pass membrane protein</topology>
    </subcellularLocation>
</comment>
<evidence type="ECO:0000313" key="16">
    <source>
        <dbReference type="EMBL" id="KIM62206.1"/>
    </source>
</evidence>
<evidence type="ECO:0000256" key="13">
    <source>
        <dbReference type="SAM" id="Phobius"/>
    </source>
</evidence>
<feature type="transmembrane region" description="Helical" evidence="13">
    <location>
        <begin position="528"/>
        <end position="554"/>
    </location>
</feature>
<dbReference type="GO" id="GO:0140359">
    <property type="term" value="F:ABC-type transporter activity"/>
    <property type="evidence" value="ECO:0007669"/>
    <property type="project" value="InterPro"/>
</dbReference>
<reference evidence="17" key="2">
    <citation type="submission" date="2015-01" db="EMBL/GenBank/DDBJ databases">
        <title>Evolutionary Origins and Diversification of the Mycorrhizal Mutualists.</title>
        <authorList>
            <consortium name="DOE Joint Genome Institute"/>
            <consortium name="Mycorrhizal Genomics Consortium"/>
            <person name="Kohler A."/>
            <person name="Kuo A."/>
            <person name="Nagy L.G."/>
            <person name="Floudas D."/>
            <person name="Copeland A."/>
            <person name="Barry K.W."/>
            <person name="Cichocki N."/>
            <person name="Veneault-Fourrey C."/>
            <person name="LaButti K."/>
            <person name="Lindquist E.A."/>
            <person name="Lipzen A."/>
            <person name="Lundell T."/>
            <person name="Morin E."/>
            <person name="Murat C."/>
            <person name="Riley R."/>
            <person name="Ohm R."/>
            <person name="Sun H."/>
            <person name="Tunlid A."/>
            <person name="Henrissat B."/>
            <person name="Grigoriev I.V."/>
            <person name="Hibbett D.S."/>
            <person name="Martin F."/>
        </authorList>
    </citation>
    <scope>NUCLEOTIDE SEQUENCE [LARGE SCALE GENOMIC DNA]</scope>
    <source>
        <strain evidence="17">Foug A</strain>
    </source>
</reference>
<evidence type="ECO:0000256" key="7">
    <source>
        <dbReference type="ARBA" id="ARBA00022741"/>
    </source>
</evidence>
<organism evidence="16 17">
    <name type="scientific">Scleroderma citrinum Foug A</name>
    <dbReference type="NCBI Taxonomy" id="1036808"/>
    <lineage>
        <taxon>Eukaryota</taxon>
        <taxon>Fungi</taxon>
        <taxon>Dikarya</taxon>
        <taxon>Basidiomycota</taxon>
        <taxon>Agaricomycotina</taxon>
        <taxon>Agaricomycetes</taxon>
        <taxon>Agaricomycetidae</taxon>
        <taxon>Boletales</taxon>
        <taxon>Sclerodermatineae</taxon>
        <taxon>Sclerodermataceae</taxon>
        <taxon>Scleroderma</taxon>
    </lineage>
</organism>
<evidence type="ECO:0000256" key="12">
    <source>
        <dbReference type="SAM" id="MobiDB-lite"/>
    </source>
</evidence>
<feature type="transmembrane region" description="Helical" evidence="13">
    <location>
        <begin position="93"/>
        <end position="113"/>
    </location>
</feature>
<dbReference type="Gene3D" id="3.40.50.300">
    <property type="entry name" value="P-loop containing nucleotide triphosphate hydrolases"/>
    <property type="match status" value="2"/>
</dbReference>
<feature type="transmembrane region" description="Helical" evidence="13">
    <location>
        <begin position="380"/>
        <end position="401"/>
    </location>
</feature>
<feature type="domain" description="ABC transporter" evidence="14">
    <location>
        <begin position="1231"/>
        <end position="1466"/>
    </location>
</feature>
<keyword evidence="7" id="KW-0547">Nucleotide-binding</keyword>
<gene>
    <name evidence="16" type="ORF">SCLCIDRAFT_1215266</name>
</gene>
<dbReference type="InterPro" id="IPR036640">
    <property type="entry name" value="ABC1_TM_sf"/>
</dbReference>
<name>A0A0C3E2B4_9AGAM</name>
<dbReference type="SUPFAM" id="SSF90123">
    <property type="entry name" value="ABC transporter transmembrane region"/>
    <property type="match status" value="2"/>
</dbReference>
<keyword evidence="5 13" id="KW-0812">Transmembrane</keyword>
<feature type="region of interest" description="Disordered" evidence="12">
    <location>
        <begin position="815"/>
        <end position="846"/>
    </location>
</feature>
<feature type="domain" description="ABC transporter" evidence="14">
    <location>
        <begin position="590"/>
        <end position="813"/>
    </location>
</feature>
<keyword evidence="8" id="KW-0067">ATP-binding</keyword>
<dbReference type="InterPro" id="IPR003439">
    <property type="entry name" value="ABC_transporter-like_ATP-bd"/>
</dbReference>
<feature type="transmembrane region" description="Helical" evidence="13">
    <location>
        <begin position="125"/>
        <end position="146"/>
    </location>
</feature>
<dbReference type="GO" id="GO:0000329">
    <property type="term" value="C:fungal-type vacuole membrane"/>
    <property type="evidence" value="ECO:0007669"/>
    <property type="project" value="UniProtKB-ARBA"/>
</dbReference>
<feature type="transmembrane region" description="Helical" evidence="13">
    <location>
        <begin position="246"/>
        <end position="265"/>
    </location>
</feature>
<feature type="compositionally biased region" description="Polar residues" evidence="12">
    <location>
        <begin position="815"/>
        <end position="835"/>
    </location>
</feature>
<feature type="transmembrane region" description="Helical" evidence="13">
    <location>
        <begin position="308"/>
        <end position="329"/>
    </location>
</feature>
<dbReference type="Gene3D" id="1.20.1560.10">
    <property type="entry name" value="ABC transporter type 1, transmembrane domain"/>
    <property type="match status" value="2"/>
</dbReference>
<dbReference type="FunFam" id="1.20.1560.10:FF:000010">
    <property type="entry name" value="Multidrug resistance-associated ABC transporter"/>
    <property type="match status" value="1"/>
</dbReference>
<dbReference type="PANTHER" id="PTHR24223">
    <property type="entry name" value="ATP-BINDING CASSETTE SUB-FAMILY C"/>
    <property type="match status" value="1"/>
</dbReference>
<evidence type="ECO:0000256" key="11">
    <source>
        <dbReference type="ARBA" id="ARBA00023136"/>
    </source>
</evidence>
<keyword evidence="10 13" id="KW-1133">Transmembrane helix</keyword>
<proteinExistence type="inferred from homology"/>
<dbReference type="InParanoid" id="A0A0C3E2B4"/>
<dbReference type="Pfam" id="PF00005">
    <property type="entry name" value="ABC_tran"/>
    <property type="match status" value="2"/>
</dbReference>
<dbReference type="InterPro" id="IPR011527">
    <property type="entry name" value="ABC1_TM_dom"/>
</dbReference>
<dbReference type="CDD" id="cd03244">
    <property type="entry name" value="ABCC_MRP_domain2"/>
    <property type="match status" value="1"/>
</dbReference>
<dbReference type="OrthoDB" id="6500128at2759"/>
<dbReference type="SMART" id="SM00382">
    <property type="entry name" value="AAA"/>
    <property type="match status" value="2"/>
</dbReference>
<evidence type="ECO:0000256" key="8">
    <source>
        <dbReference type="ARBA" id="ARBA00022840"/>
    </source>
</evidence>
<dbReference type="Pfam" id="PF24357">
    <property type="entry name" value="TMD0_ABC"/>
    <property type="match status" value="1"/>
</dbReference>
<keyword evidence="9" id="KW-1278">Translocase</keyword>
<dbReference type="InterPro" id="IPR017871">
    <property type="entry name" value="ABC_transporter-like_CS"/>
</dbReference>
<evidence type="ECO:0000256" key="1">
    <source>
        <dbReference type="ARBA" id="ARBA00004128"/>
    </source>
</evidence>
<dbReference type="InterPro" id="IPR027417">
    <property type="entry name" value="P-loop_NTPase"/>
</dbReference>
<accession>A0A0C3E2B4</accession>
<evidence type="ECO:0000256" key="6">
    <source>
        <dbReference type="ARBA" id="ARBA00022737"/>
    </source>
</evidence>
<dbReference type="PROSITE" id="PS50929">
    <property type="entry name" value="ABC_TM1F"/>
    <property type="match status" value="2"/>
</dbReference>
<feature type="transmembrane region" description="Helical" evidence="13">
    <location>
        <begin position="906"/>
        <end position="928"/>
    </location>
</feature>
<dbReference type="FunFam" id="1.20.1560.10:FF:000020">
    <property type="entry name" value="ABC metal ion transporter"/>
    <property type="match status" value="1"/>
</dbReference>
<dbReference type="CDD" id="cd03250">
    <property type="entry name" value="ABCC_MRP_domain1"/>
    <property type="match status" value="1"/>
</dbReference>
<dbReference type="PROSITE" id="PS00211">
    <property type="entry name" value="ABC_TRANSPORTER_1"/>
    <property type="match status" value="2"/>
</dbReference>
<evidence type="ECO:0000256" key="3">
    <source>
        <dbReference type="ARBA" id="ARBA00022448"/>
    </source>
</evidence>
<evidence type="ECO:0000256" key="5">
    <source>
        <dbReference type="ARBA" id="ARBA00022692"/>
    </source>
</evidence>
<dbReference type="SUPFAM" id="SSF52540">
    <property type="entry name" value="P-loop containing nucleoside triphosphate hydrolases"/>
    <property type="match status" value="2"/>
</dbReference>
<protein>
    <recommendedName>
        <fullName evidence="18">Metal resistance protein YCF1</fullName>
    </recommendedName>
</protein>
<dbReference type="HOGENOM" id="CLU_000604_27_0_1"/>
<evidence type="ECO:0000256" key="9">
    <source>
        <dbReference type="ARBA" id="ARBA00022967"/>
    </source>
</evidence>
<evidence type="ECO:0000256" key="2">
    <source>
        <dbReference type="ARBA" id="ARBA00009726"/>
    </source>
</evidence>
<dbReference type="FunFam" id="3.40.50.300:FF:000565">
    <property type="entry name" value="ABC bile acid transporter"/>
    <property type="match status" value="1"/>
</dbReference>
<evidence type="ECO:0000259" key="15">
    <source>
        <dbReference type="PROSITE" id="PS50929"/>
    </source>
</evidence>
<dbReference type="Pfam" id="PF00664">
    <property type="entry name" value="ABC_membrane"/>
    <property type="match status" value="2"/>
</dbReference>
<dbReference type="PROSITE" id="PS50893">
    <property type="entry name" value="ABC_TRANSPORTER_2"/>
    <property type="match status" value="2"/>
</dbReference>
<feature type="domain" description="ABC transmembrane type-1" evidence="15">
    <location>
        <begin position="260"/>
        <end position="551"/>
    </location>
</feature>
<dbReference type="GO" id="GO:0016887">
    <property type="term" value="F:ATP hydrolysis activity"/>
    <property type="evidence" value="ECO:0007669"/>
    <property type="project" value="InterPro"/>
</dbReference>
<reference evidence="16 17" key="1">
    <citation type="submission" date="2014-04" db="EMBL/GenBank/DDBJ databases">
        <authorList>
            <consortium name="DOE Joint Genome Institute"/>
            <person name="Kuo A."/>
            <person name="Kohler A."/>
            <person name="Nagy L.G."/>
            <person name="Floudas D."/>
            <person name="Copeland A."/>
            <person name="Barry K.W."/>
            <person name="Cichocki N."/>
            <person name="Veneault-Fourrey C."/>
            <person name="LaButti K."/>
            <person name="Lindquist E.A."/>
            <person name="Lipzen A."/>
            <person name="Lundell T."/>
            <person name="Morin E."/>
            <person name="Murat C."/>
            <person name="Sun H."/>
            <person name="Tunlid A."/>
            <person name="Henrissat B."/>
            <person name="Grigoriev I.V."/>
            <person name="Hibbett D.S."/>
            <person name="Martin F."/>
            <person name="Nordberg H.P."/>
            <person name="Cantor M.N."/>
            <person name="Hua S.X."/>
        </authorList>
    </citation>
    <scope>NUCLEOTIDE SEQUENCE [LARGE SCALE GENOMIC DNA]</scope>
    <source>
        <strain evidence="16 17">Foug A</strain>
    </source>
</reference>
<feature type="transmembrane region" description="Helical" evidence="13">
    <location>
        <begin position="63"/>
        <end position="87"/>
    </location>
</feature>
<evidence type="ECO:0000256" key="4">
    <source>
        <dbReference type="ARBA" id="ARBA00022554"/>
    </source>
</evidence>
<dbReference type="STRING" id="1036808.A0A0C3E2B4"/>
<dbReference type="CDD" id="cd18603">
    <property type="entry name" value="ABC_6TM_MRP1_2_3_6_D2_like"/>
    <property type="match status" value="1"/>
</dbReference>
<dbReference type="GO" id="GO:0005524">
    <property type="term" value="F:ATP binding"/>
    <property type="evidence" value="ECO:0007669"/>
    <property type="project" value="UniProtKB-KW"/>
</dbReference>
<dbReference type="PANTHER" id="PTHR24223:SF443">
    <property type="entry name" value="MULTIDRUG-RESISTANCE LIKE PROTEIN 1, ISOFORM I"/>
    <property type="match status" value="1"/>
</dbReference>
<feature type="transmembrane region" description="Helical" evidence="13">
    <location>
        <begin position="407"/>
        <end position="430"/>
    </location>
</feature>
<feature type="transmembrane region" description="Helical" evidence="13">
    <location>
        <begin position="948"/>
        <end position="977"/>
    </location>
</feature>
<dbReference type="InterPro" id="IPR050173">
    <property type="entry name" value="ABC_transporter_C-like"/>
</dbReference>
<keyword evidence="3" id="KW-0813">Transport</keyword>
<evidence type="ECO:0000259" key="14">
    <source>
        <dbReference type="PROSITE" id="PS50893"/>
    </source>
</evidence>
<evidence type="ECO:0008006" key="18">
    <source>
        <dbReference type="Google" id="ProtNLM"/>
    </source>
</evidence>
<dbReference type="EMBL" id="KN822044">
    <property type="protein sequence ID" value="KIM62206.1"/>
    <property type="molecule type" value="Genomic_DNA"/>
</dbReference>
<feature type="transmembrane region" description="Helical" evidence="13">
    <location>
        <begin position="488"/>
        <end position="516"/>
    </location>
</feature>
<keyword evidence="17" id="KW-1185">Reference proteome</keyword>
<feature type="domain" description="ABC transmembrane type-1" evidence="15">
    <location>
        <begin position="906"/>
        <end position="1193"/>
    </location>
</feature>
<evidence type="ECO:0000256" key="10">
    <source>
        <dbReference type="ARBA" id="ARBA00022989"/>
    </source>
</evidence>
<feature type="transmembrane region" description="Helical" evidence="13">
    <location>
        <begin position="29"/>
        <end position="51"/>
    </location>
</feature>
<evidence type="ECO:0000313" key="17">
    <source>
        <dbReference type="Proteomes" id="UP000053989"/>
    </source>
</evidence>
<sequence length="1482" mass="163889">MATCRDPEGWRVVSDTRVFDLSLCFEEGIVLSSILFVCILAVATRASKLLYQSPRSISTRSRLILLGKQVLLGLAFIASAVNLTFVLLHRKRVAVLGSYILEPLALLFAALLTRLNHWRTRSSSTILLLFWPCYTVAVAIWTRSYVQDALPVDPFVPRLKWIVVLLGLSSLALECFSPDDSPASVEEHPTIRANIYSKWSFAWLTPLLNKGAKTFIIEDDLPSLAPNDESERLGDRLERSLQKHSSLWTALSVTYGGPYLFATFLKLLQDSLAFAQPQLLRLLLSFITNYQTAKGWNFVQGPSAVEGFVIALIMFGSSIVQTIILHQYFQLCFETGMRVRAGLVTNIYKKALVLSSDERGRASGDIVNLMAVDATRLQDLCAYGLTVVSGPFQIILAFISLYDLLGWSAFVGVGIMFISVPLNMVVAKALKGMQEKQMKNRDRRTRLMSELLSNIKSIKLYAWEYAFMRRILHVRNDLELKMLKRIGIVSAMSSTLWVGIPLLVAFSSFACASVFSSKPLTADVIFPAISLFMLLQFPLAMFSMVTSTVIEAIVSVKRLSEFLHAEELQQDATLRIDKNSLSMGDEVLSIKGGEFTWTKNDVQPALEDISLTVRKGELVGILGRVGAGKSSLLSAAIGDMRKVEGDVTLSGTVSFAAQNPWVLSATVRDNILFSHEYDEVFYNLVIDACALKPDLALLPEGDLTEVGEKGITLSGGQRARVALARAVYARSDLVLLDDVLAAVDAHVARHVFDNVIGPQGLLSTKARVLVTNNVAYLKYFDQIVYLRHGIILEHGPYNVLMDDPDSEVRKLVHNYATNGSSSGTTTPRVSRSMTPGGSEGDNPNPFAAELDVATEKVARRQSFHRAAIAPLPSVRESSTGITKEHSEQGRVKKKVYLQYLHAASKLGFVSLVLAAVIQQAVNVLSTYMLRLWAEHNRELGRNLGLRDIYLLGYGLCSLSSIALAAAAALILWTFCALRSSKYLHDTMLDSVLHAPLSFFDTTPIGRVLNLFSRDIYVIDQVLPMAIMHFTRTIATTAFILVVISLSFPLFLVAIMPLTWFYLRVTVYYLATSRELKRLDAVSKSPIFAWFSESLAGLSTIRAYNHQSLFIATNARRLNRNQMCYLPSVHSNRWLAVRLEFVGSAIILCAALLAVTAVVNSNVDAGLVGLVLTYALSTTGSLNWLVRSASDVEQNVVSVERIVHYAKELPSEAPHELLDKKPPCEWPTAGQVQFREYSARYRPELDFVLKDISLTINPREKIGICGRTGAGKSSLLLALFRIIEPSSGTISIDGVDIAQIGLHDLRSSISIVPQSPDLFEGTLRENIDPVGEHQDVDIWIALEHAHLKSYIESLPEGLDSPVQEAGSSLSAGQRQLLCFARALLRKSKILVLDEATSAVDLDTDREIQEIIRGPIFEDVTILTIAHRLHTIVDYDRVLVLDQGHVAEFDSPTTLLADKTSKFYSMAAEAGITQNEEEIDEAKI</sequence>
<dbReference type="Proteomes" id="UP000053989">
    <property type="component" value="Unassembled WGS sequence"/>
</dbReference>
<dbReference type="InterPro" id="IPR056227">
    <property type="entry name" value="TMD0_ABC"/>
</dbReference>
<keyword evidence="6" id="KW-0677">Repeat</keyword>
<dbReference type="CDD" id="cd18595">
    <property type="entry name" value="ABC_6TM_MRP1_2_3_6_D1_like"/>
    <property type="match status" value="1"/>
</dbReference>
<comment type="similarity">
    <text evidence="2">Belongs to the ABC transporter superfamily. ABCC family. Conjugate transporter (TC 3.A.1.208) subfamily.</text>
</comment>
<keyword evidence="4" id="KW-0926">Vacuole</keyword>